<dbReference type="OrthoDB" id="597632at2"/>
<dbReference type="PANTHER" id="PTHR39335">
    <property type="entry name" value="BLL4220 PROTEIN"/>
    <property type="match status" value="1"/>
</dbReference>
<proteinExistence type="predicted"/>
<accession>A0A4R2GZS7</accession>
<evidence type="ECO:0000313" key="2">
    <source>
        <dbReference type="EMBL" id="TCO17174.1"/>
    </source>
</evidence>
<evidence type="ECO:0000256" key="1">
    <source>
        <dbReference type="SAM" id="SignalP"/>
    </source>
</evidence>
<dbReference type="GO" id="GO:0043448">
    <property type="term" value="P:alkane catabolic process"/>
    <property type="evidence" value="ECO:0007669"/>
    <property type="project" value="TreeGrafter"/>
</dbReference>
<feature type="signal peptide" evidence="1">
    <location>
        <begin position="1"/>
        <end position="32"/>
    </location>
</feature>
<dbReference type="AlphaFoldDB" id="A0A4R2GZS7"/>
<comment type="caution">
    <text evidence="2">The sequence shown here is derived from an EMBL/GenBank/DDBJ whole genome shotgun (WGS) entry which is preliminary data.</text>
</comment>
<protein>
    <submittedName>
        <fullName evidence="2">Putative lipoprotein with Yx(FWY)xxD motif</fullName>
    </submittedName>
</protein>
<sequence length="180" mass="18234">MFTNRKSGTIHRRRLQLAATSLAAAAFTITGANCGSPSGSVPVPPATGDPVSAQTTALGTILVDDQGRTIYQFANDKNNMSTCAATCAVNWHYVPAPDSLPTSSPGVTGKVGSTTRDDGHRQLTVGGHPLYTFVGDSTPGQTNGQGLNLDGGVWTVVSPAGAPLANPSPAGAATQNAPGY</sequence>
<dbReference type="EMBL" id="SLWN01000018">
    <property type="protein sequence ID" value="TCO17174.1"/>
    <property type="molecule type" value="Genomic_DNA"/>
</dbReference>
<reference evidence="2 3" key="1">
    <citation type="journal article" date="2015" name="Stand. Genomic Sci.">
        <title>Genomic Encyclopedia of Bacterial and Archaeal Type Strains, Phase III: the genomes of soil and plant-associated and newly described type strains.</title>
        <authorList>
            <person name="Whitman W.B."/>
            <person name="Woyke T."/>
            <person name="Klenk H.P."/>
            <person name="Zhou Y."/>
            <person name="Lilburn T.G."/>
            <person name="Beck B.J."/>
            <person name="De Vos P."/>
            <person name="Vandamme P."/>
            <person name="Eisen J.A."/>
            <person name="Garrity G."/>
            <person name="Hugenholtz P."/>
            <person name="Kyrpides N.C."/>
        </authorList>
    </citation>
    <scope>NUCLEOTIDE SEQUENCE [LARGE SCALE GENOMIC DNA]</scope>
    <source>
        <strain evidence="2 3">VKM Ac-2572</strain>
    </source>
</reference>
<keyword evidence="3" id="KW-1185">Reference proteome</keyword>
<gene>
    <name evidence="2" type="ORF">EV652_1182</name>
</gene>
<dbReference type="PANTHER" id="PTHR39335:SF1">
    <property type="entry name" value="BLL4220 PROTEIN"/>
    <property type="match status" value="1"/>
</dbReference>
<dbReference type="RefSeq" id="WP_132214611.1">
    <property type="nucleotide sequence ID" value="NZ_SLWN01000018.1"/>
</dbReference>
<keyword evidence="1" id="KW-0732">Signal</keyword>
<dbReference type="InterPro" id="IPR005297">
    <property type="entry name" value="Lipoprotein_repeat"/>
</dbReference>
<organism evidence="2 3">
    <name type="scientific">Kribbella steppae</name>
    <dbReference type="NCBI Taxonomy" id="2512223"/>
    <lineage>
        <taxon>Bacteria</taxon>
        <taxon>Bacillati</taxon>
        <taxon>Actinomycetota</taxon>
        <taxon>Actinomycetes</taxon>
        <taxon>Propionibacteriales</taxon>
        <taxon>Kribbellaceae</taxon>
        <taxon>Kribbella</taxon>
    </lineage>
</organism>
<keyword evidence="2" id="KW-0449">Lipoprotein</keyword>
<evidence type="ECO:0000313" key="3">
    <source>
        <dbReference type="Proteomes" id="UP000294508"/>
    </source>
</evidence>
<dbReference type="Proteomes" id="UP000294508">
    <property type="component" value="Unassembled WGS sequence"/>
</dbReference>
<feature type="chain" id="PRO_5038481533" evidence="1">
    <location>
        <begin position="33"/>
        <end position="180"/>
    </location>
</feature>
<dbReference type="Pfam" id="PF03640">
    <property type="entry name" value="Lipoprotein_15"/>
    <property type="match status" value="2"/>
</dbReference>
<name>A0A4R2GZS7_9ACTN</name>